<feature type="non-terminal residue" evidence="6">
    <location>
        <position position="1"/>
    </location>
</feature>
<dbReference type="GO" id="GO:0000166">
    <property type="term" value="F:nucleotide binding"/>
    <property type="evidence" value="ECO:0007669"/>
    <property type="project" value="InterPro"/>
</dbReference>
<dbReference type="Gene3D" id="3.40.1110.10">
    <property type="entry name" value="Calcium-transporting ATPase, cytoplasmic domain N"/>
    <property type="match status" value="1"/>
</dbReference>
<keyword evidence="2" id="KW-0812">Transmembrane</keyword>
<dbReference type="InterPro" id="IPR023299">
    <property type="entry name" value="ATPase_P-typ_cyto_dom_N"/>
</dbReference>
<keyword evidence="3" id="KW-1133">Transmembrane helix</keyword>
<proteinExistence type="predicted"/>
<evidence type="ECO:0000256" key="2">
    <source>
        <dbReference type="ARBA" id="ARBA00022692"/>
    </source>
</evidence>
<evidence type="ECO:0000256" key="1">
    <source>
        <dbReference type="ARBA" id="ARBA00004370"/>
    </source>
</evidence>
<accession>A0A699Y9B4</accession>
<dbReference type="AlphaFoldDB" id="A0A699Y9B4"/>
<name>A0A699Y9B4_HAELA</name>
<dbReference type="GO" id="GO:0045332">
    <property type="term" value="P:phospholipid translocation"/>
    <property type="evidence" value="ECO:0007669"/>
    <property type="project" value="TreeGrafter"/>
</dbReference>
<comment type="caution">
    <text evidence="6">The sequence shown here is derived from an EMBL/GenBank/DDBJ whole genome shotgun (WGS) entry which is preliminary data.</text>
</comment>
<dbReference type="Gene3D" id="3.40.50.1000">
    <property type="entry name" value="HAD superfamily/HAD-like"/>
    <property type="match status" value="1"/>
</dbReference>
<keyword evidence="7" id="KW-1185">Reference proteome</keyword>
<gene>
    <name evidence="6" type="ORF">HaLaN_01332</name>
</gene>
<feature type="region of interest" description="Disordered" evidence="5">
    <location>
        <begin position="20"/>
        <end position="57"/>
    </location>
</feature>
<reference evidence="6 7" key="1">
    <citation type="submission" date="2020-02" db="EMBL/GenBank/DDBJ databases">
        <title>Draft genome sequence of Haematococcus lacustris strain NIES-144.</title>
        <authorList>
            <person name="Morimoto D."/>
            <person name="Nakagawa S."/>
            <person name="Yoshida T."/>
            <person name="Sawayama S."/>
        </authorList>
    </citation>
    <scope>NUCLEOTIDE SEQUENCE [LARGE SCALE GENOMIC DNA]</scope>
    <source>
        <strain evidence="6 7">NIES-144</strain>
    </source>
</reference>
<keyword evidence="4" id="KW-0472">Membrane</keyword>
<dbReference type="PANTHER" id="PTHR24092">
    <property type="entry name" value="PROBABLE PHOSPHOLIPID-TRANSPORTING ATPASE"/>
    <property type="match status" value="1"/>
</dbReference>
<organism evidence="6 7">
    <name type="scientific">Haematococcus lacustris</name>
    <name type="common">Green alga</name>
    <name type="synonym">Haematococcus pluvialis</name>
    <dbReference type="NCBI Taxonomy" id="44745"/>
    <lineage>
        <taxon>Eukaryota</taxon>
        <taxon>Viridiplantae</taxon>
        <taxon>Chlorophyta</taxon>
        <taxon>core chlorophytes</taxon>
        <taxon>Chlorophyceae</taxon>
        <taxon>CS clade</taxon>
        <taxon>Chlamydomonadales</taxon>
        <taxon>Haematococcaceae</taxon>
        <taxon>Haematococcus</taxon>
    </lineage>
</organism>
<evidence type="ECO:0008006" key="8">
    <source>
        <dbReference type="Google" id="ProtNLM"/>
    </source>
</evidence>
<dbReference type="InterPro" id="IPR018303">
    <property type="entry name" value="ATPase_P-typ_P_site"/>
</dbReference>
<feature type="non-terminal residue" evidence="6">
    <location>
        <position position="138"/>
    </location>
</feature>
<dbReference type="PROSITE" id="PS00154">
    <property type="entry name" value="ATPASE_E1_E2"/>
    <property type="match status" value="1"/>
</dbReference>
<dbReference type="GO" id="GO:0005886">
    <property type="term" value="C:plasma membrane"/>
    <property type="evidence" value="ECO:0007669"/>
    <property type="project" value="TreeGrafter"/>
</dbReference>
<dbReference type="PANTHER" id="PTHR24092:SF150">
    <property type="entry name" value="PHOSPHOLIPID-TRANSPORTING ATPASE"/>
    <property type="match status" value="1"/>
</dbReference>
<dbReference type="InterPro" id="IPR036412">
    <property type="entry name" value="HAD-like_sf"/>
</dbReference>
<evidence type="ECO:0000256" key="5">
    <source>
        <dbReference type="SAM" id="MobiDB-lite"/>
    </source>
</evidence>
<evidence type="ECO:0000313" key="7">
    <source>
        <dbReference type="Proteomes" id="UP000485058"/>
    </source>
</evidence>
<evidence type="ECO:0000256" key="3">
    <source>
        <dbReference type="ARBA" id="ARBA00022989"/>
    </source>
</evidence>
<dbReference type="Proteomes" id="UP000485058">
    <property type="component" value="Unassembled WGS sequence"/>
</dbReference>
<comment type="subcellular location">
    <subcellularLocation>
        <location evidence="1">Membrane</location>
    </subcellularLocation>
</comment>
<dbReference type="InterPro" id="IPR023214">
    <property type="entry name" value="HAD_sf"/>
</dbReference>
<evidence type="ECO:0000313" key="6">
    <source>
        <dbReference type="EMBL" id="GFH06663.1"/>
    </source>
</evidence>
<protein>
    <recommendedName>
        <fullName evidence="8">Phospholipid-transporting ATPase</fullName>
    </recommendedName>
</protein>
<dbReference type="EMBL" id="BLLF01000050">
    <property type="protein sequence ID" value="GFH06663.1"/>
    <property type="molecule type" value="Genomic_DNA"/>
</dbReference>
<evidence type="ECO:0000256" key="4">
    <source>
        <dbReference type="ARBA" id="ARBA00023136"/>
    </source>
</evidence>
<sequence length="138" mass="14973">MEIVKYTQALLYINRDPRLSTADLDTPSSAEGDKSSRSTSNAGRSEPVESGQARNSALNEDLGRVGWVFSDKTGTLTQNDMRLRQLSLRGAVVGAPPTAFRIEEADQAPGRDMLGAWDAELLQVRIWGPGLVLGSWLA</sequence>
<dbReference type="SUPFAM" id="SSF56784">
    <property type="entry name" value="HAD-like"/>
    <property type="match status" value="1"/>
</dbReference>
<dbReference type="GO" id="GO:0140326">
    <property type="term" value="F:ATPase-coupled intramembrane lipid transporter activity"/>
    <property type="evidence" value="ECO:0007669"/>
    <property type="project" value="TreeGrafter"/>
</dbReference>